<sequence length="943" mass="103658">MSNRDISRRAFLQGGLIAGVSVTLAPLGSQAFAALMEKSVAAPPERWLANDGRVRMRNDALSKVCGEKVFARDIRAKDMPGWPQQQGHAMLLKTIKADRVYEGYDLSWLGAELQPDRIVTADDLVKDGIAFPEAHKPDPLLPPGKVPMFIGQPVAILIWHDFERFRQAKLKLKFNDKAIRYGAQAPLYEGDPYGSFRFVRVGGATSADPDEFSSLKDSMLFPLIRNRKPVWDQQPREHGNLSEQGMFYAQKIQQQIDSPPADWLVFDERYKTPSIEPAAMEPDNGNGWYDPASKTLHFVVATQCPFEAASETAQMIAPSRFGLAKLNMHPGYTVGYGSKDHNIFVFYAALAALYGEGVPVRLANDRYEQFQSGIKRHAFDIHYQLAVDKKDLSFKIFRAEMSLDGGGRANYSASVAAVGATAAQSIYYMPQSDLQATAYHSRGVEAGSMRGYGTLQSMASTEMMVDEVADRLGVDAIELRRRNAMVSGMKNTQGAVPAGALRLHEILDKASAHEVWKNRAERKKKFDAQDPDNWYGVGFAICQKDFGTGAEAPMASLEFDADGHIRMRHIGIEIGTGMSTSQALVVADFLGRPADEVKTAETDWSELQLASGEDPYIMSQATQDEKLRNPRWVGKYASASSATNSAYYFSHASREAARVLFNHGLWPAALEIWGRGPFGGQANPYVVRREDARWVDGKLTANGLEPLPFALLAKHAHERGLVTGATVHAFNRWSWADSEFTVDGVSERLPLDGLAVKYGDGAPQVKKAQMTSAGFHLLDRKNVNYPPVQLNNAMVTYYSPVATLVELKVNKGSHEVQVLSHHSWIECGRVLVPELVKGQIEGGTAMGLGHALLEEMPLHEGGPAEGDWNFNRYRLPRAKDVAVWTQSSEILPPLSDSDPAKGIAEVVMIPIAGAIGNAVAHAIGKRVRDLPATPARIKEALNG</sequence>
<gene>
    <name evidence="3" type="ORF">PKB_5099</name>
</gene>
<evidence type="ECO:0000259" key="2">
    <source>
        <dbReference type="Pfam" id="PF20256"/>
    </source>
</evidence>
<dbReference type="InterPro" id="IPR037165">
    <property type="entry name" value="AldOxase/xan_DH_Mopterin-bd_sf"/>
</dbReference>
<dbReference type="Proteomes" id="UP000025241">
    <property type="component" value="Chromosome I"/>
</dbReference>
<dbReference type="PANTHER" id="PTHR11908:SF123">
    <property type="entry name" value="ALDEHYDE OXIDOREDUCTASE MOLYBDENUM-BINDING SUBUNIT PAOC"/>
    <property type="match status" value="1"/>
</dbReference>
<dbReference type="InterPro" id="IPR008274">
    <property type="entry name" value="AldOxase/xan_DH_MoCoBD1"/>
</dbReference>
<dbReference type="SUPFAM" id="SSF56003">
    <property type="entry name" value="Molybdenum cofactor-binding domain"/>
    <property type="match status" value="1"/>
</dbReference>
<organism evidence="3 4">
    <name type="scientific">Pseudomonas knackmussii (strain DSM 6978 / CCUG 54928 / LMG 23759 / B13)</name>
    <dbReference type="NCBI Taxonomy" id="1301098"/>
    <lineage>
        <taxon>Bacteria</taxon>
        <taxon>Pseudomonadati</taxon>
        <taxon>Pseudomonadota</taxon>
        <taxon>Gammaproteobacteria</taxon>
        <taxon>Pseudomonadales</taxon>
        <taxon>Pseudomonadaceae</taxon>
        <taxon>Pseudomonas</taxon>
    </lineage>
</organism>
<dbReference type="KEGG" id="pkc:PKB_5099"/>
<reference evidence="3 4" key="1">
    <citation type="submission" date="2013-03" db="EMBL/GenBank/DDBJ databases">
        <authorList>
            <person name="Linke B."/>
        </authorList>
    </citation>
    <scope>NUCLEOTIDE SEQUENCE [LARGE SCALE GENOMIC DNA]</scope>
    <source>
        <strain evidence="3 4">B13</strain>
    </source>
</reference>
<dbReference type="InterPro" id="IPR006311">
    <property type="entry name" value="TAT_signal"/>
</dbReference>
<dbReference type="GO" id="GO:0005506">
    <property type="term" value="F:iron ion binding"/>
    <property type="evidence" value="ECO:0007669"/>
    <property type="project" value="InterPro"/>
</dbReference>
<feature type="domain" description="Aldehyde oxidase/xanthine dehydrogenase second molybdopterin binding" evidence="2">
    <location>
        <begin position="739"/>
        <end position="881"/>
    </location>
</feature>
<evidence type="ECO:0000313" key="4">
    <source>
        <dbReference type="Proteomes" id="UP000025241"/>
    </source>
</evidence>
<dbReference type="PANTHER" id="PTHR11908">
    <property type="entry name" value="XANTHINE DEHYDROGENASE"/>
    <property type="match status" value="1"/>
</dbReference>
<evidence type="ECO:0000313" key="3">
    <source>
        <dbReference type="EMBL" id="CDF86412.1"/>
    </source>
</evidence>
<dbReference type="InterPro" id="IPR046867">
    <property type="entry name" value="AldOxase/xan_DH_MoCoBD2"/>
</dbReference>
<proteinExistence type="predicted"/>
<dbReference type="eggNOG" id="COG1529">
    <property type="taxonomic scope" value="Bacteria"/>
</dbReference>
<dbReference type="GO" id="GO:0016491">
    <property type="term" value="F:oxidoreductase activity"/>
    <property type="evidence" value="ECO:0007669"/>
    <property type="project" value="InterPro"/>
</dbReference>
<accession>A0A024HPF6</accession>
<dbReference type="EMBL" id="HG322950">
    <property type="protein sequence ID" value="CDF86412.1"/>
    <property type="molecule type" value="Genomic_DNA"/>
</dbReference>
<dbReference type="HOGENOM" id="CLU_311632_0_0_6"/>
<feature type="domain" description="Aldehyde oxidase/xanthine dehydrogenase second molybdopterin binding" evidence="2">
    <location>
        <begin position="515"/>
        <end position="605"/>
    </location>
</feature>
<dbReference type="Pfam" id="PF20256">
    <property type="entry name" value="MoCoBD_2"/>
    <property type="match status" value="2"/>
</dbReference>
<dbReference type="AlphaFoldDB" id="A0A024HPF6"/>
<dbReference type="Pfam" id="PF02738">
    <property type="entry name" value="MoCoBD_1"/>
    <property type="match status" value="1"/>
</dbReference>
<dbReference type="PATRIC" id="fig|1301098.3.peg.5071"/>
<dbReference type="OrthoDB" id="6177861at2"/>
<protein>
    <submittedName>
        <fullName evidence="3">Oxidoreductase</fullName>
    </submittedName>
</protein>
<dbReference type="RefSeq" id="WP_043255513.1">
    <property type="nucleotide sequence ID" value="NZ_HG322950.1"/>
</dbReference>
<dbReference type="Gene3D" id="3.30.365.10">
    <property type="entry name" value="Aldehyde oxidase/xanthine dehydrogenase, molybdopterin binding domain"/>
    <property type="match status" value="4"/>
</dbReference>
<reference evidence="3 4" key="2">
    <citation type="submission" date="2014-05" db="EMBL/GenBank/DDBJ databases">
        <title>Genome sequence of the 3-chlorobenzoate degrading bacterium Pseudomonas knackmussii B13 shows multiple evidence for horizontal gene transfer.</title>
        <authorList>
            <person name="Miyazaki R."/>
            <person name="Bertelli C."/>
            <person name="Falquet L."/>
            <person name="Robinson-Rechavi M."/>
            <person name="Gharib W."/>
            <person name="Roy S."/>
            <person name="Van der Meer J.R."/>
        </authorList>
    </citation>
    <scope>NUCLEOTIDE SEQUENCE [LARGE SCALE GENOMIC DNA]</scope>
    <source>
        <strain evidence="3 4">B13</strain>
    </source>
</reference>
<dbReference type="SUPFAM" id="SSF54665">
    <property type="entry name" value="CO dehydrogenase molybdoprotein N-domain-like"/>
    <property type="match status" value="1"/>
</dbReference>
<keyword evidence="4" id="KW-1185">Reference proteome</keyword>
<dbReference type="InterPro" id="IPR016208">
    <property type="entry name" value="Ald_Oxase/xanthine_DH-like"/>
</dbReference>
<name>A0A024HPF6_PSEKB</name>
<feature type="domain" description="Aldehyde oxidase/xanthine dehydrogenase first molybdopterin binding" evidence="1">
    <location>
        <begin position="265"/>
        <end position="484"/>
    </location>
</feature>
<dbReference type="PROSITE" id="PS51318">
    <property type="entry name" value="TAT"/>
    <property type="match status" value="1"/>
</dbReference>
<evidence type="ECO:0000259" key="1">
    <source>
        <dbReference type="Pfam" id="PF02738"/>
    </source>
</evidence>
<dbReference type="STRING" id="1301098.PKB_5099"/>
<dbReference type="InterPro" id="IPR036856">
    <property type="entry name" value="Ald_Oxase/Xan_DH_a/b_sf"/>
</dbReference>